<name>A0A6C0KLX3_9ZZZZ</name>
<keyword evidence="1" id="KW-0175">Coiled coil</keyword>
<evidence type="ECO:0000256" key="1">
    <source>
        <dbReference type="SAM" id="Coils"/>
    </source>
</evidence>
<feature type="coiled-coil region" evidence="1">
    <location>
        <begin position="15"/>
        <end position="125"/>
    </location>
</feature>
<proteinExistence type="predicted"/>
<evidence type="ECO:0000313" key="2">
    <source>
        <dbReference type="EMBL" id="QHU17338.1"/>
    </source>
</evidence>
<accession>A0A6C0KLX3</accession>
<organism evidence="2">
    <name type="scientific">viral metagenome</name>
    <dbReference type="NCBI Taxonomy" id="1070528"/>
    <lineage>
        <taxon>unclassified sequences</taxon>
        <taxon>metagenomes</taxon>
        <taxon>organismal metagenomes</taxon>
    </lineage>
</organism>
<dbReference type="EMBL" id="MN740901">
    <property type="protein sequence ID" value="QHU17338.1"/>
    <property type="molecule type" value="Genomic_DNA"/>
</dbReference>
<protein>
    <submittedName>
        <fullName evidence="2">Uncharacterized protein</fullName>
    </submittedName>
</protein>
<reference evidence="2" key="1">
    <citation type="journal article" date="2020" name="Nature">
        <title>Giant virus diversity and host interactions through global metagenomics.</title>
        <authorList>
            <person name="Schulz F."/>
            <person name="Roux S."/>
            <person name="Paez-Espino D."/>
            <person name="Jungbluth S."/>
            <person name="Walsh D.A."/>
            <person name="Denef V.J."/>
            <person name="McMahon K.D."/>
            <person name="Konstantinidis K.T."/>
            <person name="Eloe-Fadrosh E.A."/>
            <person name="Kyrpides N.C."/>
            <person name="Woyke T."/>
        </authorList>
    </citation>
    <scope>NUCLEOTIDE SEQUENCE</scope>
    <source>
        <strain evidence="2">GVMAG-S-3300012000-57</strain>
    </source>
</reference>
<dbReference type="AlphaFoldDB" id="A0A6C0KLX3"/>
<sequence length="171" mass="19645">MMHRNHLTNTLTYENYCLKAKLQELLEKIAHLQAQLLTYRDGTQSRGDELPTPPEQPIHLQEELNKKDIEIEYLKEQIATLSQKSEDVTTNETEKIDTSALQQTISDLQNQLQTKTQQLDLSNENLMKMLTEVEIIKKIAALREAENEHLKTIIAGKDAEIAHLKMTCPQP</sequence>